<keyword evidence="3" id="KW-1185">Reference proteome</keyword>
<evidence type="ECO:0000313" key="2">
    <source>
        <dbReference type="EMBL" id="CCB60772.1"/>
    </source>
</evidence>
<keyword evidence="1" id="KW-1133">Transmembrane helix</keyword>
<keyword evidence="1" id="KW-0472">Membrane</keyword>
<dbReference type="AlphaFoldDB" id="F6I1F5"/>
<gene>
    <name evidence="2" type="ordered locus">VIT_15s0045g00800</name>
</gene>
<dbReference type="Proteomes" id="UP000009183">
    <property type="component" value="Chromosome 15"/>
</dbReference>
<feature type="transmembrane region" description="Helical" evidence="1">
    <location>
        <begin position="58"/>
        <end position="78"/>
    </location>
</feature>
<dbReference type="PaxDb" id="29760-VIT_15s0045g00800.t01"/>
<keyword evidence="1" id="KW-0812">Transmembrane</keyword>
<evidence type="ECO:0000313" key="3">
    <source>
        <dbReference type="Proteomes" id="UP000009183"/>
    </source>
</evidence>
<accession>F6I1F5</accession>
<evidence type="ECO:0000256" key="1">
    <source>
        <dbReference type="SAM" id="Phobius"/>
    </source>
</evidence>
<name>F6I1F5_VITVI</name>
<sequence length="79" mass="9415">MCYFRPTHPLIFSFHYFLLFIWAYWIGLEILFLLTMVFPIARSGAKEIANNYPSMSDCYLRVMYATLVKIFIATYNRLS</sequence>
<dbReference type="EMBL" id="FN596510">
    <property type="protein sequence ID" value="CCB60772.1"/>
    <property type="molecule type" value="Genomic_DNA"/>
</dbReference>
<dbReference type="HOGENOM" id="CLU_2610900_0_0_1"/>
<dbReference type="InParanoid" id="F6I1F5"/>
<protein>
    <submittedName>
        <fullName evidence="2">Uncharacterized protein</fullName>
    </submittedName>
</protein>
<organism evidence="2 3">
    <name type="scientific">Vitis vinifera</name>
    <name type="common">Grape</name>
    <dbReference type="NCBI Taxonomy" id="29760"/>
    <lineage>
        <taxon>Eukaryota</taxon>
        <taxon>Viridiplantae</taxon>
        <taxon>Streptophyta</taxon>
        <taxon>Embryophyta</taxon>
        <taxon>Tracheophyta</taxon>
        <taxon>Spermatophyta</taxon>
        <taxon>Magnoliopsida</taxon>
        <taxon>eudicotyledons</taxon>
        <taxon>Gunneridae</taxon>
        <taxon>Pentapetalae</taxon>
        <taxon>rosids</taxon>
        <taxon>Vitales</taxon>
        <taxon>Vitaceae</taxon>
        <taxon>Viteae</taxon>
        <taxon>Vitis</taxon>
    </lineage>
</organism>
<feature type="transmembrane region" description="Helical" evidence="1">
    <location>
        <begin position="14"/>
        <end position="38"/>
    </location>
</feature>
<reference evidence="3" key="1">
    <citation type="journal article" date="2007" name="Nature">
        <title>The grapevine genome sequence suggests ancestral hexaploidization in major angiosperm phyla.</title>
        <authorList>
            <consortium name="The French-Italian Public Consortium for Grapevine Genome Characterization."/>
            <person name="Jaillon O."/>
            <person name="Aury J.-M."/>
            <person name="Noel B."/>
            <person name="Policriti A."/>
            <person name="Clepet C."/>
            <person name="Casagrande A."/>
            <person name="Choisne N."/>
            <person name="Aubourg S."/>
            <person name="Vitulo N."/>
            <person name="Jubin C."/>
            <person name="Vezzi A."/>
            <person name="Legeai F."/>
            <person name="Hugueney P."/>
            <person name="Dasilva C."/>
            <person name="Horner D."/>
            <person name="Mica E."/>
            <person name="Jublot D."/>
            <person name="Poulain J."/>
            <person name="Bruyere C."/>
            <person name="Billault A."/>
            <person name="Segurens B."/>
            <person name="Gouyvenoux M."/>
            <person name="Ugarte E."/>
            <person name="Cattonaro F."/>
            <person name="Anthouard V."/>
            <person name="Vico V."/>
            <person name="Del Fabbro C."/>
            <person name="Alaux M."/>
            <person name="Di Gaspero G."/>
            <person name="Dumas V."/>
            <person name="Felice N."/>
            <person name="Paillard S."/>
            <person name="Juman I."/>
            <person name="Moroldo M."/>
            <person name="Scalabrin S."/>
            <person name="Canaguier A."/>
            <person name="Le Clainche I."/>
            <person name="Malacrida G."/>
            <person name="Durand E."/>
            <person name="Pesole G."/>
            <person name="Laucou V."/>
            <person name="Chatelet P."/>
            <person name="Merdinoglu D."/>
            <person name="Delledonne M."/>
            <person name="Pezzotti M."/>
            <person name="Lecharny A."/>
            <person name="Scarpelli C."/>
            <person name="Artiguenave F."/>
            <person name="Pe M.E."/>
            <person name="Valle G."/>
            <person name="Morgante M."/>
            <person name="Caboche M."/>
            <person name="Adam-Blondon A.-F."/>
            <person name="Weissenbach J."/>
            <person name="Quetier F."/>
            <person name="Wincker P."/>
        </authorList>
    </citation>
    <scope>NUCLEOTIDE SEQUENCE [LARGE SCALE GENOMIC DNA]</scope>
    <source>
        <strain evidence="3">cv. Pinot noir / PN40024</strain>
    </source>
</reference>
<proteinExistence type="predicted"/>